<dbReference type="AlphaFoldDB" id="A0A9P5ZI42"/>
<evidence type="ECO:0000313" key="3">
    <source>
        <dbReference type="Proteomes" id="UP000807025"/>
    </source>
</evidence>
<feature type="region of interest" description="Disordered" evidence="1">
    <location>
        <begin position="90"/>
        <end position="132"/>
    </location>
</feature>
<reference evidence="2" key="1">
    <citation type="submission" date="2020-11" db="EMBL/GenBank/DDBJ databases">
        <authorList>
            <consortium name="DOE Joint Genome Institute"/>
            <person name="Ahrendt S."/>
            <person name="Riley R."/>
            <person name="Andreopoulos W."/>
            <person name="Labutti K."/>
            <person name="Pangilinan J."/>
            <person name="Ruiz-Duenas F.J."/>
            <person name="Barrasa J.M."/>
            <person name="Sanchez-Garcia M."/>
            <person name="Camarero S."/>
            <person name="Miyauchi S."/>
            <person name="Serrano A."/>
            <person name="Linde D."/>
            <person name="Babiker R."/>
            <person name="Drula E."/>
            <person name="Ayuso-Fernandez I."/>
            <person name="Pacheco R."/>
            <person name="Padilla G."/>
            <person name="Ferreira P."/>
            <person name="Barriuso J."/>
            <person name="Kellner H."/>
            <person name="Castanera R."/>
            <person name="Alfaro M."/>
            <person name="Ramirez L."/>
            <person name="Pisabarro A.G."/>
            <person name="Kuo A."/>
            <person name="Tritt A."/>
            <person name="Lipzen A."/>
            <person name="He G."/>
            <person name="Yan M."/>
            <person name="Ng V."/>
            <person name="Cullen D."/>
            <person name="Martin F."/>
            <person name="Rosso M.-N."/>
            <person name="Henrissat B."/>
            <person name="Hibbett D."/>
            <person name="Martinez A.T."/>
            <person name="Grigoriev I.V."/>
        </authorList>
    </citation>
    <scope>NUCLEOTIDE SEQUENCE</scope>
    <source>
        <strain evidence="2">ATCC 90797</strain>
    </source>
</reference>
<proteinExistence type="predicted"/>
<feature type="compositionally biased region" description="Basic and acidic residues" evidence="1">
    <location>
        <begin position="49"/>
        <end position="62"/>
    </location>
</feature>
<dbReference type="OrthoDB" id="2684605at2759"/>
<keyword evidence="3" id="KW-1185">Reference proteome</keyword>
<sequence>MSMLNEGIRDGDRIRVAIAVVALRYKPSEQSYDAYTLDLKSLFGSPKRGSGDHTVKKRSESPWRERALTLEKNVFELQAKYDSERTKVLELTTKTTVSQNATPTPPPPPPPSKKKGKKKQIPEQNTRSELDSVLERLVDVPSASHPLSFLLG</sequence>
<comment type="caution">
    <text evidence="2">The sequence shown here is derived from an EMBL/GenBank/DDBJ whole genome shotgun (WGS) entry which is preliminary data.</text>
</comment>
<protein>
    <submittedName>
        <fullName evidence="2">Uncharacterized protein</fullName>
    </submittedName>
</protein>
<evidence type="ECO:0000313" key="2">
    <source>
        <dbReference type="EMBL" id="KAF9488697.1"/>
    </source>
</evidence>
<dbReference type="EMBL" id="MU154701">
    <property type="protein sequence ID" value="KAF9488697.1"/>
    <property type="molecule type" value="Genomic_DNA"/>
</dbReference>
<accession>A0A9P5ZI42</accession>
<feature type="region of interest" description="Disordered" evidence="1">
    <location>
        <begin position="43"/>
        <end position="62"/>
    </location>
</feature>
<evidence type="ECO:0000256" key="1">
    <source>
        <dbReference type="SAM" id="MobiDB-lite"/>
    </source>
</evidence>
<organism evidence="2 3">
    <name type="scientific">Pleurotus eryngii</name>
    <name type="common">Boletus of the steppes</name>
    <dbReference type="NCBI Taxonomy" id="5323"/>
    <lineage>
        <taxon>Eukaryota</taxon>
        <taxon>Fungi</taxon>
        <taxon>Dikarya</taxon>
        <taxon>Basidiomycota</taxon>
        <taxon>Agaricomycotina</taxon>
        <taxon>Agaricomycetes</taxon>
        <taxon>Agaricomycetidae</taxon>
        <taxon>Agaricales</taxon>
        <taxon>Pleurotineae</taxon>
        <taxon>Pleurotaceae</taxon>
        <taxon>Pleurotus</taxon>
    </lineage>
</organism>
<name>A0A9P5ZI42_PLEER</name>
<dbReference type="Proteomes" id="UP000807025">
    <property type="component" value="Unassembled WGS sequence"/>
</dbReference>
<gene>
    <name evidence="2" type="ORF">BDN71DRAFT_425165</name>
</gene>